<dbReference type="PANTHER" id="PTHR10340:SF27">
    <property type="entry name" value="ACL091CP"/>
    <property type="match status" value="1"/>
</dbReference>
<dbReference type="InterPro" id="IPR041805">
    <property type="entry name" value="ASMase/PPN1_MPP"/>
</dbReference>
<dbReference type="OrthoDB" id="282973at2759"/>
<dbReference type="RefSeq" id="XP_019036968.1">
    <property type="nucleotide sequence ID" value="XM_019185174.1"/>
</dbReference>
<dbReference type="Proteomes" id="UP000094112">
    <property type="component" value="Unassembled WGS sequence"/>
</dbReference>
<name>A0A1E3NX54_WICAA</name>
<feature type="chain" id="PRO_5009133574" description="Calcineurin-like phosphoesterase domain-containing protein" evidence="3">
    <location>
        <begin position="21"/>
        <end position="665"/>
    </location>
</feature>
<evidence type="ECO:0000256" key="1">
    <source>
        <dbReference type="ARBA" id="ARBA00022801"/>
    </source>
</evidence>
<sequence length="665" mass="75661">MKVSSMLLGTLAALSTVVNAVPLFNLELTLDTTVFTPSDAKLIVDFARQLTLIDQFNGTNTTKCDKCIKRLQLGKTITMTKPNLVYPVFTKWCIDNKVANKVTCETNYGRNTVDNSTFGTNFANMLYLMDPSSYDGQLYCHFQDTKSCPLPKTPKVDLSGYWPPKQPKHHVAPTPGNETYNVLHVSDFHIELNYQIGAEANCSRGMCCTPYSKNAAKLPQGYSFTANLTEDQIGNLSYTPAWYDEDNELQYGEPVDVFKNGSDVWYPANTFGHYECDAPPVLVNSSLNSVAKFQEELDLDFKFSIFTGDLVEHDEAQYKSHEFVIESEEIVFRDMKKTLKGIPVFSVLGNHDTFPYAQLAQEKSGFGNLFDWNADLMADMWEDYGWINSTTAQHVRKHYSGFAVTTSTDLKIIVLNSNAYYVKNLYMYWNATDIDSFGQFQFLIDELVDAEAKDQRVWIMAHIPFIKEALPLPAEVFTQIIKRFSPYTIAGIFFGHTHLDQFNLLYDGGVGNKTEQNLVANAWISQALTPLTENNPGWRYYSIDTKTHSVMNSFNYYTKLNDTFTNGNEEPIWEFEYSAREAYESVAEWPDNAPLNATFWHRVATGVNNTEEIAQTYSNYKKRFSPFTPNCIGTDECDGSWCFLSSFTAKDHQECMKMYGQPDIY</sequence>
<dbReference type="SUPFAM" id="SSF56300">
    <property type="entry name" value="Metallo-dependent phosphatases"/>
    <property type="match status" value="1"/>
</dbReference>
<protein>
    <recommendedName>
        <fullName evidence="4">Calcineurin-like phosphoesterase domain-containing protein</fullName>
    </recommendedName>
</protein>
<organism evidence="5 6">
    <name type="scientific">Wickerhamomyces anomalus (strain ATCC 58044 / CBS 1984 / NCYC 433 / NRRL Y-366-8)</name>
    <name type="common">Yeast</name>
    <name type="synonym">Hansenula anomala</name>
    <dbReference type="NCBI Taxonomy" id="683960"/>
    <lineage>
        <taxon>Eukaryota</taxon>
        <taxon>Fungi</taxon>
        <taxon>Dikarya</taxon>
        <taxon>Ascomycota</taxon>
        <taxon>Saccharomycotina</taxon>
        <taxon>Saccharomycetes</taxon>
        <taxon>Phaffomycetales</taxon>
        <taxon>Wickerhamomycetaceae</taxon>
        <taxon>Wickerhamomyces</taxon>
    </lineage>
</organism>
<evidence type="ECO:0000259" key="4">
    <source>
        <dbReference type="Pfam" id="PF00149"/>
    </source>
</evidence>
<dbReference type="GeneID" id="30202420"/>
<feature type="domain" description="Calcineurin-like phosphoesterase" evidence="4">
    <location>
        <begin position="286"/>
        <end position="498"/>
    </location>
</feature>
<dbReference type="PANTHER" id="PTHR10340">
    <property type="entry name" value="SPHINGOMYELIN PHOSPHODIESTERASE"/>
    <property type="match status" value="1"/>
</dbReference>
<dbReference type="AlphaFoldDB" id="A0A1E3NX54"/>
<dbReference type="Gene3D" id="3.60.21.10">
    <property type="match status" value="1"/>
</dbReference>
<dbReference type="GO" id="GO:0008081">
    <property type="term" value="F:phosphoric diester hydrolase activity"/>
    <property type="evidence" value="ECO:0007669"/>
    <property type="project" value="TreeGrafter"/>
</dbReference>
<feature type="signal peptide" evidence="3">
    <location>
        <begin position="1"/>
        <end position="20"/>
    </location>
</feature>
<evidence type="ECO:0000256" key="3">
    <source>
        <dbReference type="SAM" id="SignalP"/>
    </source>
</evidence>
<keyword evidence="1" id="KW-0378">Hydrolase</keyword>
<keyword evidence="3" id="KW-0732">Signal</keyword>
<dbReference type="EMBL" id="KV454213">
    <property type="protein sequence ID" value="ODQ57761.1"/>
    <property type="molecule type" value="Genomic_DNA"/>
</dbReference>
<reference evidence="5 6" key="1">
    <citation type="journal article" date="2016" name="Proc. Natl. Acad. Sci. U.S.A.">
        <title>Comparative genomics of biotechnologically important yeasts.</title>
        <authorList>
            <person name="Riley R."/>
            <person name="Haridas S."/>
            <person name="Wolfe K.H."/>
            <person name="Lopes M.R."/>
            <person name="Hittinger C.T."/>
            <person name="Goeker M."/>
            <person name="Salamov A.A."/>
            <person name="Wisecaver J.H."/>
            <person name="Long T.M."/>
            <person name="Calvey C.H."/>
            <person name="Aerts A.L."/>
            <person name="Barry K.W."/>
            <person name="Choi C."/>
            <person name="Clum A."/>
            <person name="Coughlan A.Y."/>
            <person name="Deshpande S."/>
            <person name="Douglass A.P."/>
            <person name="Hanson S.J."/>
            <person name="Klenk H.-P."/>
            <person name="LaButti K.M."/>
            <person name="Lapidus A."/>
            <person name="Lindquist E.A."/>
            <person name="Lipzen A.M."/>
            <person name="Meier-Kolthoff J.P."/>
            <person name="Ohm R.A."/>
            <person name="Otillar R.P."/>
            <person name="Pangilinan J.L."/>
            <person name="Peng Y."/>
            <person name="Rokas A."/>
            <person name="Rosa C.A."/>
            <person name="Scheuner C."/>
            <person name="Sibirny A.A."/>
            <person name="Slot J.C."/>
            <person name="Stielow J.B."/>
            <person name="Sun H."/>
            <person name="Kurtzman C.P."/>
            <person name="Blackwell M."/>
            <person name="Grigoriev I.V."/>
            <person name="Jeffries T.W."/>
        </authorList>
    </citation>
    <scope>NUCLEOTIDE SEQUENCE [LARGE SCALE GENOMIC DNA]</scope>
    <source>
        <strain evidence="6">ATCC 58044 / CBS 1984 / NCYC 433 / NRRL Y-366-8</strain>
    </source>
</reference>
<gene>
    <name evidence="5" type="ORF">WICANDRAFT_81087</name>
</gene>
<evidence type="ECO:0000313" key="5">
    <source>
        <dbReference type="EMBL" id="ODQ57761.1"/>
    </source>
</evidence>
<keyword evidence="2" id="KW-0325">Glycoprotein</keyword>
<accession>A0A1E3NX54</accession>
<evidence type="ECO:0000256" key="2">
    <source>
        <dbReference type="ARBA" id="ARBA00023180"/>
    </source>
</evidence>
<dbReference type="InterPro" id="IPR029052">
    <property type="entry name" value="Metallo-depent_PP-like"/>
</dbReference>
<proteinExistence type="predicted"/>
<keyword evidence="6" id="KW-1185">Reference proteome</keyword>
<dbReference type="InterPro" id="IPR004843">
    <property type="entry name" value="Calcineurin-like_PHP"/>
</dbReference>
<dbReference type="Pfam" id="PF00149">
    <property type="entry name" value="Metallophos"/>
    <property type="match status" value="1"/>
</dbReference>
<dbReference type="CDD" id="cd00842">
    <property type="entry name" value="MPP_ASMase"/>
    <property type="match status" value="1"/>
</dbReference>
<evidence type="ECO:0000313" key="6">
    <source>
        <dbReference type="Proteomes" id="UP000094112"/>
    </source>
</evidence>
<dbReference type="STRING" id="683960.A0A1E3NX54"/>